<dbReference type="Proteomes" id="UP000319210">
    <property type="component" value="Unassembled WGS sequence"/>
</dbReference>
<evidence type="ECO:0000256" key="1">
    <source>
        <dbReference type="PROSITE-ProRule" id="PRU00510"/>
    </source>
</evidence>
<gene>
    <name evidence="3" type="ORF">SCA03_26360</name>
</gene>
<reference evidence="3 4" key="1">
    <citation type="submission" date="2019-06" db="EMBL/GenBank/DDBJ databases">
        <title>Whole genome shotgun sequence of Streptomyces cacaoi subsp. cacaoi NBRC 12748.</title>
        <authorList>
            <person name="Hosoyama A."/>
            <person name="Uohara A."/>
            <person name="Ohji S."/>
            <person name="Ichikawa N."/>
        </authorList>
    </citation>
    <scope>NUCLEOTIDE SEQUENCE [LARGE SCALE GENOMIC DNA]</scope>
    <source>
        <strain evidence="3 4">NBRC 12748</strain>
    </source>
</reference>
<organism evidence="3 4">
    <name type="scientific">Streptomyces cacaoi</name>
    <dbReference type="NCBI Taxonomy" id="1898"/>
    <lineage>
        <taxon>Bacteria</taxon>
        <taxon>Bacillati</taxon>
        <taxon>Actinomycetota</taxon>
        <taxon>Actinomycetes</taxon>
        <taxon>Kitasatosporales</taxon>
        <taxon>Streptomycetaceae</taxon>
        <taxon>Streptomyces</taxon>
    </lineage>
</organism>
<dbReference type="Gene3D" id="1.20.120.910">
    <property type="entry name" value="DksA, coiled-coil domain"/>
    <property type="match status" value="1"/>
</dbReference>
<feature type="zinc finger region" description="dksA C4-type" evidence="1">
    <location>
        <begin position="91"/>
        <end position="115"/>
    </location>
</feature>
<dbReference type="AlphaFoldDB" id="A0A4Y3QXG8"/>
<dbReference type="RefSeq" id="WP_141275375.1">
    <property type="nucleotide sequence ID" value="NZ_BJMM01000010.1"/>
</dbReference>
<comment type="caution">
    <text evidence="3">The sequence shown here is derived from an EMBL/GenBank/DDBJ whole genome shotgun (WGS) entry which is preliminary data.</text>
</comment>
<protein>
    <submittedName>
        <fullName evidence="3">Uncharacterized protein</fullName>
    </submittedName>
</protein>
<evidence type="ECO:0000256" key="2">
    <source>
        <dbReference type="SAM" id="MobiDB-lite"/>
    </source>
</evidence>
<name>A0A4Y3QXG8_STRCI</name>
<dbReference type="EMBL" id="BJMM01000010">
    <property type="protein sequence ID" value="GEB50085.1"/>
    <property type="molecule type" value="Genomic_DNA"/>
</dbReference>
<accession>A0A4Y3QXG8</accession>
<evidence type="ECO:0000313" key="4">
    <source>
        <dbReference type="Proteomes" id="UP000319210"/>
    </source>
</evidence>
<keyword evidence="4" id="KW-1185">Reference proteome</keyword>
<dbReference type="PANTHER" id="PTHR33823">
    <property type="entry name" value="RNA POLYMERASE-BINDING TRANSCRIPTION FACTOR DKSA-RELATED"/>
    <property type="match status" value="1"/>
</dbReference>
<feature type="region of interest" description="Disordered" evidence="2">
    <location>
        <begin position="38"/>
        <end position="61"/>
    </location>
</feature>
<dbReference type="OrthoDB" id="1121111at2"/>
<sequence>MEHQAITAVPVGLAPEDLGALRANLLGQRRFRLAQLRELEAAGPDGGDGPVGPGEEVTPPGRARLADSARMMLADVDAALARMDAGRYGSCHACAGPIDRAHLAVVPQARYCGGCRSARSTGRRARR</sequence>
<proteinExistence type="predicted"/>
<evidence type="ECO:0000313" key="3">
    <source>
        <dbReference type="EMBL" id="GEB50085.1"/>
    </source>
</evidence>
<dbReference type="PROSITE" id="PS51128">
    <property type="entry name" value="ZF_DKSA_2"/>
    <property type="match status" value="1"/>
</dbReference>
<dbReference type="PANTHER" id="PTHR33823:SF4">
    <property type="entry name" value="GENERAL STRESS PROTEIN 16O"/>
    <property type="match status" value="1"/>
</dbReference>